<dbReference type="GO" id="GO:0022857">
    <property type="term" value="F:transmembrane transporter activity"/>
    <property type="evidence" value="ECO:0007669"/>
    <property type="project" value="TreeGrafter"/>
</dbReference>
<organism evidence="5 6">
    <name type="scientific">Micromonospora pattaloongensis</name>
    <dbReference type="NCBI Taxonomy" id="405436"/>
    <lineage>
        <taxon>Bacteria</taxon>
        <taxon>Bacillati</taxon>
        <taxon>Actinomycetota</taxon>
        <taxon>Actinomycetes</taxon>
        <taxon>Micromonosporales</taxon>
        <taxon>Micromonosporaceae</taxon>
        <taxon>Micromonospora</taxon>
    </lineage>
</organism>
<gene>
    <name evidence="5" type="ORF">SAMN05444365_1148</name>
</gene>
<evidence type="ECO:0000256" key="1">
    <source>
        <dbReference type="ARBA" id="ARBA00022448"/>
    </source>
</evidence>
<dbReference type="InterPro" id="IPR015854">
    <property type="entry name" value="ABC_transpr_LolD-like"/>
</dbReference>
<dbReference type="CDD" id="cd03255">
    <property type="entry name" value="ABC_MJ0796_LolCDE_FtsE"/>
    <property type="match status" value="1"/>
</dbReference>
<keyword evidence="3 5" id="KW-0067">ATP-binding</keyword>
<dbReference type="EMBL" id="FNPH01000014">
    <property type="protein sequence ID" value="SDZ41105.1"/>
    <property type="molecule type" value="Genomic_DNA"/>
</dbReference>
<feature type="domain" description="ABC transporter" evidence="4">
    <location>
        <begin position="19"/>
        <end position="236"/>
    </location>
</feature>
<reference evidence="6" key="1">
    <citation type="submission" date="2016-10" db="EMBL/GenBank/DDBJ databases">
        <authorList>
            <person name="Varghese N."/>
            <person name="Submissions S."/>
        </authorList>
    </citation>
    <scope>NUCLEOTIDE SEQUENCE [LARGE SCALE GENOMIC DNA]</scope>
    <source>
        <strain evidence="6">DSM 45245</strain>
    </source>
</reference>
<evidence type="ECO:0000259" key="4">
    <source>
        <dbReference type="PROSITE" id="PS50893"/>
    </source>
</evidence>
<dbReference type="PANTHER" id="PTHR24220:SF685">
    <property type="entry name" value="ABC TRANSPORTER RELATED"/>
    <property type="match status" value="1"/>
</dbReference>
<dbReference type="InterPro" id="IPR027417">
    <property type="entry name" value="P-loop_NTPase"/>
</dbReference>
<dbReference type="Gene3D" id="3.40.50.300">
    <property type="entry name" value="P-loop containing nucleotide triphosphate hydrolases"/>
    <property type="match status" value="1"/>
</dbReference>
<dbReference type="AlphaFoldDB" id="A0A1H3SU98"/>
<evidence type="ECO:0000313" key="6">
    <source>
        <dbReference type="Proteomes" id="UP000242415"/>
    </source>
</evidence>
<dbReference type="PANTHER" id="PTHR24220">
    <property type="entry name" value="IMPORT ATP-BINDING PROTEIN"/>
    <property type="match status" value="1"/>
</dbReference>
<dbReference type="GO" id="GO:0005524">
    <property type="term" value="F:ATP binding"/>
    <property type="evidence" value="ECO:0007669"/>
    <property type="project" value="UniProtKB-KW"/>
</dbReference>
<dbReference type="STRING" id="405436.SAMN05444365_1148"/>
<dbReference type="InterPro" id="IPR003439">
    <property type="entry name" value="ABC_transporter-like_ATP-bd"/>
</dbReference>
<dbReference type="PROSITE" id="PS50893">
    <property type="entry name" value="ABC_TRANSPORTER_2"/>
    <property type="match status" value="1"/>
</dbReference>
<dbReference type="InterPro" id="IPR017911">
    <property type="entry name" value="MacB-like_ATP-bd"/>
</dbReference>
<evidence type="ECO:0000256" key="2">
    <source>
        <dbReference type="ARBA" id="ARBA00022741"/>
    </source>
</evidence>
<keyword evidence="2" id="KW-0547">Nucleotide-binding</keyword>
<protein>
    <submittedName>
        <fullName evidence="5">Putative ABC transport system ATP-binding protein</fullName>
    </submittedName>
</protein>
<dbReference type="SMART" id="SM00382">
    <property type="entry name" value="AAA"/>
    <property type="match status" value="1"/>
</dbReference>
<dbReference type="GO" id="GO:0016887">
    <property type="term" value="F:ATP hydrolysis activity"/>
    <property type="evidence" value="ECO:0007669"/>
    <property type="project" value="InterPro"/>
</dbReference>
<name>A0A1H3SU98_9ACTN</name>
<proteinExistence type="predicted"/>
<dbReference type="GO" id="GO:0005886">
    <property type="term" value="C:plasma membrane"/>
    <property type="evidence" value="ECO:0007669"/>
    <property type="project" value="TreeGrafter"/>
</dbReference>
<accession>A0A1H3SU98</accession>
<dbReference type="InterPro" id="IPR003593">
    <property type="entry name" value="AAA+_ATPase"/>
</dbReference>
<sequence>MVLPVVLSVIVDRKWYVVLSARDVGLAYGKTVALAGASVTVAEGSVVALIGASGSGKSSLLYCLAGLLTPDTGEIRFDGVLLNGLSEDDRSDLRRKDFGFVFQFAELVPELTLRQNIALPLELNRWRRSARKQRVDELLEQLDIHQQADRRPVQVSGGQAQRAAVARAIAHRPRMLFADEPTGALDSVNGAIVLESLLQLAKVNRTSVVLVTHDRAIARRADEVVEMRDGRMVGSE</sequence>
<evidence type="ECO:0000313" key="5">
    <source>
        <dbReference type="EMBL" id="SDZ41105.1"/>
    </source>
</evidence>
<dbReference type="Pfam" id="PF00005">
    <property type="entry name" value="ABC_tran"/>
    <property type="match status" value="1"/>
</dbReference>
<keyword evidence="6" id="KW-1185">Reference proteome</keyword>
<dbReference type="InterPro" id="IPR017871">
    <property type="entry name" value="ABC_transporter-like_CS"/>
</dbReference>
<dbReference type="SUPFAM" id="SSF52540">
    <property type="entry name" value="P-loop containing nucleoside triphosphate hydrolases"/>
    <property type="match status" value="1"/>
</dbReference>
<dbReference type="Proteomes" id="UP000242415">
    <property type="component" value="Unassembled WGS sequence"/>
</dbReference>
<keyword evidence="1" id="KW-0813">Transport</keyword>
<evidence type="ECO:0000256" key="3">
    <source>
        <dbReference type="ARBA" id="ARBA00022840"/>
    </source>
</evidence>
<dbReference type="PROSITE" id="PS00211">
    <property type="entry name" value="ABC_TRANSPORTER_1"/>
    <property type="match status" value="1"/>
</dbReference>